<evidence type="ECO:0000313" key="2">
    <source>
        <dbReference type="EMBL" id="EUC67744.1"/>
    </source>
</evidence>
<feature type="non-terminal residue" evidence="2">
    <location>
        <position position="340"/>
    </location>
</feature>
<sequence length="340" mass="38048">MPQTRRQARNELPTPSENTYNTPPENPASIGNEETGSGDHSDRTEGQPRMNANRVNSDDAQGSNQPENNGSDSEEDRDLNGELEDEGTEMIDGEDGSEVKKEPMVTKGKRGRPPGAKDWKPWEDRALARTAFEKRMWMTGRGYGSSKVRWEQLATAINEKDANFTRSGSACKTRTYDLLAREKRSETRALQTTGEGEDIEDHIQVMHDLLECFRDQEVRREDDSAAAKAKTDLEKTAGEEMRLAAMKNLVRRNELSDVTLAKGSTSREKGAQQTERKHTRRKDNNSPNKKTCMDIGSTLQDVLEARNQSDKAALEEAAHLEQERHTENLNAIQTMSALGG</sequence>
<feature type="region of interest" description="Disordered" evidence="1">
    <location>
        <begin position="1"/>
        <end position="122"/>
    </location>
</feature>
<dbReference type="Proteomes" id="UP000030108">
    <property type="component" value="Unassembled WGS sequence"/>
</dbReference>
<feature type="compositionally biased region" description="Polar residues" evidence="1">
    <location>
        <begin position="13"/>
        <end position="23"/>
    </location>
</feature>
<comment type="caution">
    <text evidence="2">The sequence shown here is derived from an EMBL/GenBank/DDBJ whole genome shotgun (WGS) entry which is preliminary data.</text>
</comment>
<protein>
    <recommendedName>
        <fullName evidence="4">Myb-like domain-containing protein</fullName>
    </recommendedName>
</protein>
<proteinExistence type="predicted"/>
<feature type="compositionally biased region" description="Acidic residues" evidence="1">
    <location>
        <begin position="72"/>
        <end position="96"/>
    </location>
</feature>
<gene>
    <name evidence="2" type="ORF">RSOL_532730</name>
</gene>
<evidence type="ECO:0000313" key="3">
    <source>
        <dbReference type="Proteomes" id="UP000030108"/>
    </source>
</evidence>
<name>X8JVL8_9AGAM</name>
<dbReference type="OrthoDB" id="3265199at2759"/>
<feature type="region of interest" description="Disordered" evidence="1">
    <location>
        <begin position="256"/>
        <end position="291"/>
    </location>
</feature>
<feature type="compositionally biased region" description="Basic and acidic residues" evidence="1">
    <location>
        <begin position="265"/>
        <end position="276"/>
    </location>
</feature>
<reference evidence="3" key="1">
    <citation type="journal article" date="2014" name="Genome Announc.">
        <title>Draft genome sequence of the plant-pathogenic soil fungus Rhizoctonia solani anastomosis group 3 strain Rhs1AP.</title>
        <authorList>
            <person name="Cubeta M.A."/>
            <person name="Thomas E."/>
            <person name="Dean R.A."/>
            <person name="Jabaji S."/>
            <person name="Neate S.M."/>
            <person name="Tavantzis S."/>
            <person name="Toda T."/>
            <person name="Vilgalys R."/>
            <person name="Bharathan N."/>
            <person name="Fedorova-Abrams N."/>
            <person name="Pakala S.B."/>
            <person name="Pakala S.M."/>
            <person name="Zafar N."/>
            <person name="Joardar V."/>
            <person name="Losada L."/>
            <person name="Nierman W.C."/>
        </authorList>
    </citation>
    <scope>NUCLEOTIDE SEQUENCE [LARGE SCALE GENOMIC DNA]</scope>
    <source>
        <strain evidence="3">AG-3</strain>
    </source>
</reference>
<feature type="compositionally biased region" description="Basic and acidic residues" evidence="1">
    <location>
        <begin position="37"/>
        <end position="46"/>
    </location>
</feature>
<dbReference type="AlphaFoldDB" id="X8JVL8"/>
<accession>X8JVL8</accession>
<feature type="compositionally biased region" description="Polar residues" evidence="1">
    <location>
        <begin position="53"/>
        <end position="71"/>
    </location>
</feature>
<evidence type="ECO:0008006" key="4">
    <source>
        <dbReference type="Google" id="ProtNLM"/>
    </source>
</evidence>
<dbReference type="EMBL" id="JATN01000073">
    <property type="protein sequence ID" value="EUC67744.1"/>
    <property type="molecule type" value="Genomic_DNA"/>
</dbReference>
<evidence type="ECO:0000256" key="1">
    <source>
        <dbReference type="SAM" id="MobiDB-lite"/>
    </source>
</evidence>
<organism evidence="2 3">
    <name type="scientific">Rhizoctonia solani AG-3 Rhs1AP</name>
    <dbReference type="NCBI Taxonomy" id="1086054"/>
    <lineage>
        <taxon>Eukaryota</taxon>
        <taxon>Fungi</taxon>
        <taxon>Dikarya</taxon>
        <taxon>Basidiomycota</taxon>
        <taxon>Agaricomycotina</taxon>
        <taxon>Agaricomycetes</taxon>
        <taxon>Cantharellales</taxon>
        <taxon>Ceratobasidiaceae</taxon>
        <taxon>Rhizoctonia</taxon>
    </lineage>
</organism>